<organism evidence="1 2">
    <name type="scientific">Halomarina rubra</name>
    <dbReference type="NCBI Taxonomy" id="2071873"/>
    <lineage>
        <taxon>Archaea</taxon>
        <taxon>Methanobacteriati</taxon>
        <taxon>Methanobacteriota</taxon>
        <taxon>Stenosarchaea group</taxon>
        <taxon>Halobacteria</taxon>
        <taxon>Halobacteriales</taxon>
        <taxon>Natronomonadaceae</taxon>
        <taxon>Halomarina</taxon>
    </lineage>
</organism>
<dbReference type="AlphaFoldDB" id="A0ABD6B1E2"/>
<sequence length="61" mass="6606">MSRPPGTSPLSFHACRLCETVVMAPPETDPVVCSACEAVLREGLRELERPRPAIQEVAADD</sequence>
<dbReference type="EMBL" id="JBHUDC010000009">
    <property type="protein sequence ID" value="MFD1515683.1"/>
    <property type="molecule type" value="Genomic_DNA"/>
</dbReference>
<dbReference type="RefSeq" id="WP_250875608.1">
    <property type="nucleotide sequence ID" value="NZ_JALXFV010000009.1"/>
</dbReference>
<comment type="caution">
    <text evidence="1">The sequence shown here is derived from an EMBL/GenBank/DDBJ whole genome shotgun (WGS) entry which is preliminary data.</text>
</comment>
<evidence type="ECO:0000313" key="1">
    <source>
        <dbReference type="EMBL" id="MFD1515683.1"/>
    </source>
</evidence>
<keyword evidence="2" id="KW-1185">Reference proteome</keyword>
<protein>
    <submittedName>
        <fullName evidence="1">Uncharacterized protein</fullName>
    </submittedName>
</protein>
<evidence type="ECO:0000313" key="2">
    <source>
        <dbReference type="Proteomes" id="UP001597187"/>
    </source>
</evidence>
<reference evidence="1 2" key="1">
    <citation type="journal article" date="2019" name="Int. J. Syst. Evol. Microbiol.">
        <title>The Global Catalogue of Microorganisms (GCM) 10K type strain sequencing project: providing services to taxonomists for standard genome sequencing and annotation.</title>
        <authorList>
            <consortium name="The Broad Institute Genomics Platform"/>
            <consortium name="The Broad Institute Genome Sequencing Center for Infectious Disease"/>
            <person name="Wu L."/>
            <person name="Ma J."/>
        </authorList>
    </citation>
    <scope>NUCLEOTIDE SEQUENCE [LARGE SCALE GENOMIC DNA]</scope>
    <source>
        <strain evidence="1 2">CGMCC 1.12563</strain>
    </source>
</reference>
<accession>A0ABD6B1E2</accession>
<gene>
    <name evidence="1" type="ORF">ACFSBT_20585</name>
</gene>
<name>A0ABD6B1E2_9EURY</name>
<proteinExistence type="predicted"/>
<dbReference type="Proteomes" id="UP001597187">
    <property type="component" value="Unassembled WGS sequence"/>
</dbReference>